<sequence length="78" mass="9482">MIFNQTDTKLVKFLKKSHTNGYLSSNWMKNKYDIRNREKKIKGWLYYSDGEETTVKPFFGTRKEAEQIKEMLRKKNDR</sequence>
<protein>
    <submittedName>
        <fullName evidence="1">Uncharacterized protein</fullName>
    </submittedName>
</protein>
<proteinExistence type="predicted"/>
<dbReference type="AlphaFoldDB" id="A0A0F9VE44"/>
<dbReference type="EMBL" id="LAZR01000568">
    <property type="protein sequence ID" value="KKN64078.1"/>
    <property type="molecule type" value="Genomic_DNA"/>
</dbReference>
<comment type="caution">
    <text evidence="1">The sequence shown here is derived from an EMBL/GenBank/DDBJ whole genome shotgun (WGS) entry which is preliminary data.</text>
</comment>
<accession>A0A0F9VE44</accession>
<reference evidence="1" key="1">
    <citation type="journal article" date="2015" name="Nature">
        <title>Complex archaea that bridge the gap between prokaryotes and eukaryotes.</title>
        <authorList>
            <person name="Spang A."/>
            <person name="Saw J.H."/>
            <person name="Jorgensen S.L."/>
            <person name="Zaremba-Niedzwiedzka K."/>
            <person name="Martijn J."/>
            <person name="Lind A.E."/>
            <person name="van Eijk R."/>
            <person name="Schleper C."/>
            <person name="Guy L."/>
            <person name="Ettema T.J."/>
        </authorList>
    </citation>
    <scope>NUCLEOTIDE SEQUENCE</scope>
</reference>
<gene>
    <name evidence="1" type="ORF">LCGC14_0495050</name>
</gene>
<organism evidence="1">
    <name type="scientific">marine sediment metagenome</name>
    <dbReference type="NCBI Taxonomy" id="412755"/>
    <lineage>
        <taxon>unclassified sequences</taxon>
        <taxon>metagenomes</taxon>
        <taxon>ecological metagenomes</taxon>
    </lineage>
</organism>
<name>A0A0F9VE44_9ZZZZ</name>
<evidence type="ECO:0000313" key="1">
    <source>
        <dbReference type="EMBL" id="KKN64078.1"/>
    </source>
</evidence>